<dbReference type="KEGG" id="pgis:I6I06_23220"/>
<organism evidence="1 2">
    <name type="scientific">Paraburkholderia ginsengisoli</name>
    <dbReference type="NCBI Taxonomy" id="311231"/>
    <lineage>
        <taxon>Bacteria</taxon>
        <taxon>Pseudomonadati</taxon>
        <taxon>Pseudomonadota</taxon>
        <taxon>Betaproteobacteria</taxon>
        <taxon>Burkholderiales</taxon>
        <taxon>Burkholderiaceae</taxon>
        <taxon>Paraburkholderia</taxon>
    </lineage>
</organism>
<dbReference type="InterPro" id="IPR010710">
    <property type="entry name" value="DUF1289"/>
</dbReference>
<evidence type="ECO:0000313" key="1">
    <source>
        <dbReference type="EMBL" id="QQC67777.1"/>
    </source>
</evidence>
<reference evidence="1 2" key="1">
    <citation type="submission" date="2020-12" db="EMBL/GenBank/DDBJ databases">
        <title>FDA dAtabase for Regulatory Grade micrObial Sequences (FDA-ARGOS): Supporting development and validation of Infectious Disease Dx tests.</title>
        <authorList>
            <person name="Nelson B."/>
            <person name="Plummer A."/>
            <person name="Tallon L."/>
            <person name="Sadzewicz L."/>
            <person name="Zhao X."/>
            <person name="Boylan J."/>
            <person name="Ott S."/>
            <person name="Bowen H."/>
            <person name="Vavikolanu K."/>
            <person name="Mehta A."/>
            <person name="Aluvathingal J."/>
            <person name="Nadendla S."/>
            <person name="Myers T."/>
            <person name="Yan Y."/>
            <person name="Sichtig H."/>
        </authorList>
    </citation>
    <scope>NUCLEOTIDE SEQUENCE [LARGE SCALE GENOMIC DNA]</scope>
    <source>
        <strain evidence="1 2">FDAARGOS_1049</strain>
    </source>
</reference>
<dbReference type="Proteomes" id="UP000595610">
    <property type="component" value="Chromosome 2"/>
</dbReference>
<dbReference type="PANTHER" id="PTHR35175">
    <property type="entry name" value="DUF1289 DOMAIN-CONTAINING PROTEIN"/>
    <property type="match status" value="1"/>
</dbReference>
<dbReference type="EMBL" id="CP066076">
    <property type="protein sequence ID" value="QQC67777.1"/>
    <property type="molecule type" value="Genomic_DNA"/>
</dbReference>
<dbReference type="Pfam" id="PF06945">
    <property type="entry name" value="DUF1289"/>
    <property type="match status" value="1"/>
</dbReference>
<evidence type="ECO:0000313" key="2">
    <source>
        <dbReference type="Proteomes" id="UP000595610"/>
    </source>
</evidence>
<keyword evidence="2" id="KW-1185">Reference proteome</keyword>
<proteinExistence type="predicted"/>
<name>A0A7T4N9L9_9BURK</name>
<sequence>MAIQSPCVDVCRIDATSGFCVGCLRTREEIRAWKGMTDPQREALIGDLTRRVATPPAAATTTPATS</sequence>
<dbReference type="PANTHER" id="PTHR35175:SF2">
    <property type="entry name" value="DUF1289 DOMAIN-CONTAINING PROTEIN"/>
    <property type="match status" value="1"/>
</dbReference>
<protein>
    <submittedName>
        <fullName evidence="1">DUF1289 domain-containing protein</fullName>
    </submittedName>
</protein>
<accession>A0A7T4N9L9</accession>
<dbReference type="AlphaFoldDB" id="A0A7T4N9L9"/>
<gene>
    <name evidence="1" type="ORF">I6I06_23220</name>
</gene>